<proteinExistence type="predicted"/>
<organism evidence="1">
    <name type="scientific">marine sediment metagenome</name>
    <dbReference type="NCBI Taxonomy" id="412755"/>
    <lineage>
        <taxon>unclassified sequences</taxon>
        <taxon>metagenomes</taxon>
        <taxon>ecological metagenomes</taxon>
    </lineage>
</organism>
<dbReference type="EMBL" id="LAZR01038255">
    <property type="protein sequence ID" value="KKL20036.1"/>
    <property type="molecule type" value="Genomic_DNA"/>
</dbReference>
<protein>
    <submittedName>
        <fullName evidence="1">Uncharacterized protein</fullName>
    </submittedName>
</protein>
<name>A0A0F9DQV9_9ZZZZ</name>
<dbReference type="AlphaFoldDB" id="A0A0F9DQV9"/>
<accession>A0A0F9DQV9</accession>
<gene>
    <name evidence="1" type="ORF">LCGC14_2459460</name>
</gene>
<sequence>MTKLIYREVTITEHDKAILHLSNGQVVEVWFRDIFVDALSKFSPDHHSIKETMDLNILSDMSDETRQVLINYLHDMHGLLLSFVTSDEVTQYIMDLEQLLQGLGAEGYEFS</sequence>
<evidence type="ECO:0000313" key="1">
    <source>
        <dbReference type="EMBL" id="KKL20036.1"/>
    </source>
</evidence>
<comment type="caution">
    <text evidence="1">The sequence shown here is derived from an EMBL/GenBank/DDBJ whole genome shotgun (WGS) entry which is preliminary data.</text>
</comment>
<reference evidence="1" key="1">
    <citation type="journal article" date="2015" name="Nature">
        <title>Complex archaea that bridge the gap between prokaryotes and eukaryotes.</title>
        <authorList>
            <person name="Spang A."/>
            <person name="Saw J.H."/>
            <person name="Jorgensen S.L."/>
            <person name="Zaremba-Niedzwiedzka K."/>
            <person name="Martijn J."/>
            <person name="Lind A.E."/>
            <person name="van Eijk R."/>
            <person name="Schleper C."/>
            <person name="Guy L."/>
            <person name="Ettema T.J."/>
        </authorList>
    </citation>
    <scope>NUCLEOTIDE SEQUENCE</scope>
</reference>